<dbReference type="EMBL" id="CAUEEQ010034233">
    <property type="protein sequence ID" value="CAJ0952055.1"/>
    <property type="molecule type" value="Genomic_DNA"/>
</dbReference>
<protein>
    <recommendedName>
        <fullName evidence="3">Vomeronasal type-1 receptor</fullName>
    </recommendedName>
</protein>
<evidence type="ECO:0008006" key="3">
    <source>
        <dbReference type="Google" id="ProtNLM"/>
    </source>
</evidence>
<accession>A0ABN9LX29</accession>
<name>A0ABN9LX29_9NEOB</name>
<dbReference type="Proteomes" id="UP001176940">
    <property type="component" value="Unassembled WGS sequence"/>
</dbReference>
<gene>
    <name evidence="1" type="ORF">RIMI_LOCUS13706723</name>
</gene>
<keyword evidence="2" id="KW-1185">Reference proteome</keyword>
<organism evidence="1 2">
    <name type="scientific">Ranitomeya imitator</name>
    <name type="common">mimic poison frog</name>
    <dbReference type="NCBI Taxonomy" id="111125"/>
    <lineage>
        <taxon>Eukaryota</taxon>
        <taxon>Metazoa</taxon>
        <taxon>Chordata</taxon>
        <taxon>Craniata</taxon>
        <taxon>Vertebrata</taxon>
        <taxon>Euteleostomi</taxon>
        <taxon>Amphibia</taxon>
        <taxon>Batrachia</taxon>
        <taxon>Anura</taxon>
        <taxon>Neobatrachia</taxon>
        <taxon>Hyloidea</taxon>
        <taxon>Dendrobatidae</taxon>
        <taxon>Dendrobatinae</taxon>
        <taxon>Ranitomeya</taxon>
    </lineage>
</organism>
<proteinExistence type="predicted"/>
<sequence>MILPCYMHHQNVLKKRFATILAVSGMEWACVFILDMVFNQDVPPEHARHATKPHSFYALLRKILEIAGSTSPLWLLYYVSGNVTT</sequence>
<comment type="caution">
    <text evidence="1">The sequence shown here is derived from an EMBL/GenBank/DDBJ whole genome shotgun (WGS) entry which is preliminary data.</text>
</comment>
<evidence type="ECO:0000313" key="1">
    <source>
        <dbReference type="EMBL" id="CAJ0952055.1"/>
    </source>
</evidence>
<evidence type="ECO:0000313" key="2">
    <source>
        <dbReference type="Proteomes" id="UP001176940"/>
    </source>
</evidence>
<reference evidence="1" key="1">
    <citation type="submission" date="2023-07" db="EMBL/GenBank/DDBJ databases">
        <authorList>
            <person name="Stuckert A."/>
        </authorList>
    </citation>
    <scope>NUCLEOTIDE SEQUENCE</scope>
</reference>